<organism evidence="2 3">
    <name type="scientific">Pseudomonas knackmussii (strain DSM 6978 / CCUG 54928 / LMG 23759 / B13)</name>
    <dbReference type="NCBI Taxonomy" id="1301098"/>
    <lineage>
        <taxon>Bacteria</taxon>
        <taxon>Pseudomonadati</taxon>
        <taxon>Pseudomonadota</taxon>
        <taxon>Gammaproteobacteria</taxon>
        <taxon>Pseudomonadales</taxon>
        <taxon>Pseudomonadaceae</taxon>
        <taxon>Pseudomonas</taxon>
    </lineage>
</organism>
<dbReference type="InterPro" id="IPR010982">
    <property type="entry name" value="Lambda_DNA-bd_dom_sf"/>
</dbReference>
<dbReference type="AlphaFoldDB" id="A0A024HBB8"/>
<evidence type="ECO:0000259" key="1">
    <source>
        <dbReference type="PROSITE" id="PS50943"/>
    </source>
</evidence>
<dbReference type="HOGENOM" id="CLU_066192_23_3_6"/>
<dbReference type="SUPFAM" id="SSF47413">
    <property type="entry name" value="lambda repressor-like DNA-binding domains"/>
    <property type="match status" value="1"/>
</dbReference>
<dbReference type="PATRIC" id="fig|1301098.3.peg.763"/>
<dbReference type="OrthoDB" id="3196789at2"/>
<feature type="domain" description="HTH cro/C1-type" evidence="1">
    <location>
        <begin position="8"/>
        <end position="61"/>
    </location>
</feature>
<dbReference type="STRING" id="1301098.PKB_0758"/>
<keyword evidence="3" id="KW-1185">Reference proteome</keyword>
<dbReference type="EMBL" id="HG322950">
    <property type="protein sequence ID" value="CDF82126.1"/>
    <property type="molecule type" value="Genomic_DNA"/>
</dbReference>
<dbReference type="RefSeq" id="WP_052355164.1">
    <property type="nucleotide sequence ID" value="NZ_HG322950.1"/>
</dbReference>
<dbReference type="Gene3D" id="1.10.260.40">
    <property type="entry name" value="lambda repressor-like DNA-binding domains"/>
    <property type="match status" value="1"/>
</dbReference>
<evidence type="ECO:0000313" key="2">
    <source>
        <dbReference type="EMBL" id="CDF82126.1"/>
    </source>
</evidence>
<gene>
    <name evidence="2" type="ORF">PKB_0758</name>
</gene>
<protein>
    <recommendedName>
        <fullName evidence="1">HTH cro/C1-type domain-containing protein</fullName>
    </recommendedName>
</protein>
<dbReference type="Proteomes" id="UP000025241">
    <property type="component" value="Chromosome I"/>
</dbReference>
<dbReference type="CDD" id="cd00093">
    <property type="entry name" value="HTH_XRE"/>
    <property type="match status" value="1"/>
</dbReference>
<evidence type="ECO:0000313" key="3">
    <source>
        <dbReference type="Proteomes" id="UP000025241"/>
    </source>
</evidence>
<dbReference type="eggNOG" id="COG2944">
    <property type="taxonomic scope" value="Bacteria"/>
</dbReference>
<name>A0A024HBB8_PSEKB</name>
<accession>A0A024HBB8</accession>
<dbReference type="GO" id="GO:0003677">
    <property type="term" value="F:DNA binding"/>
    <property type="evidence" value="ECO:0007669"/>
    <property type="project" value="InterPro"/>
</dbReference>
<sequence length="141" mass="15535">MVSLGERLLEERVRLAMTQEDFGALAGVTRKTQRLYESGERVPDANYLAAVADAGVDVLYVVAGRRAELRSNATLPVAGDINTERLARIVEMLETFARSAGKRWPSAQLVAVAAEVYNVLLDEPALDEPKVERILKLVVNR</sequence>
<reference evidence="2 3" key="2">
    <citation type="submission" date="2014-05" db="EMBL/GenBank/DDBJ databases">
        <title>Genome sequence of the 3-chlorobenzoate degrading bacterium Pseudomonas knackmussii B13 shows multiple evidence for horizontal gene transfer.</title>
        <authorList>
            <person name="Miyazaki R."/>
            <person name="Bertelli C."/>
            <person name="Falquet L."/>
            <person name="Robinson-Rechavi M."/>
            <person name="Gharib W."/>
            <person name="Roy S."/>
            <person name="Van der Meer J.R."/>
        </authorList>
    </citation>
    <scope>NUCLEOTIDE SEQUENCE [LARGE SCALE GENOMIC DNA]</scope>
    <source>
        <strain evidence="2 3">B13</strain>
    </source>
</reference>
<dbReference type="KEGG" id="pkc:PKB_0758"/>
<dbReference type="PROSITE" id="PS50943">
    <property type="entry name" value="HTH_CROC1"/>
    <property type="match status" value="1"/>
</dbReference>
<proteinExistence type="predicted"/>
<dbReference type="InterPro" id="IPR001387">
    <property type="entry name" value="Cro/C1-type_HTH"/>
</dbReference>
<dbReference type="SMART" id="SM00530">
    <property type="entry name" value="HTH_XRE"/>
    <property type="match status" value="1"/>
</dbReference>
<reference evidence="2 3" key="1">
    <citation type="submission" date="2013-03" db="EMBL/GenBank/DDBJ databases">
        <authorList>
            <person name="Linke B."/>
        </authorList>
    </citation>
    <scope>NUCLEOTIDE SEQUENCE [LARGE SCALE GENOMIC DNA]</scope>
    <source>
        <strain evidence="2 3">B13</strain>
    </source>
</reference>